<dbReference type="RefSeq" id="WP_111538832.1">
    <property type="nucleotide sequence ID" value="NZ_QKZL01000028.1"/>
</dbReference>
<dbReference type="Proteomes" id="UP000248916">
    <property type="component" value="Unassembled WGS sequence"/>
</dbReference>
<dbReference type="AlphaFoldDB" id="A0A2W7MWB1"/>
<reference evidence="1 2" key="1">
    <citation type="submission" date="2018-06" db="EMBL/GenBank/DDBJ databases">
        <title>Genomic Encyclopedia of Archaeal and Bacterial Type Strains, Phase II (KMG-II): from individual species to whole genera.</title>
        <authorList>
            <person name="Goeker M."/>
        </authorList>
    </citation>
    <scope>NUCLEOTIDE SEQUENCE [LARGE SCALE GENOMIC DNA]</scope>
    <source>
        <strain evidence="1 2">DSM 22009</strain>
    </source>
</reference>
<sequence length="179" mass="19520">MMSIYHRMFTAREVIAAADISMSTLQNWLKRNVIVGHKTIEGGGERGKHRRFSWYNVMEICAAAALVRAGVSDLGLAFAAGMKFGHNNPQARTRAPQRAIAMPYETSHGGTLLIAAGNRSNVVCHKIGADPITAVRAELGQPEAFIIIDLLQMFGRACAALNLNPQAILIEAYAEERDD</sequence>
<organism evidence="1 2">
    <name type="scientific">Palleronia aestuarii</name>
    <dbReference type="NCBI Taxonomy" id="568105"/>
    <lineage>
        <taxon>Bacteria</taxon>
        <taxon>Pseudomonadati</taxon>
        <taxon>Pseudomonadota</taxon>
        <taxon>Alphaproteobacteria</taxon>
        <taxon>Rhodobacterales</taxon>
        <taxon>Roseobacteraceae</taxon>
        <taxon>Palleronia</taxon>
    </lineage>
</organism>
<name>A0A2W7MWB1_9RHOB</name>
<evidence type="ECO:0000313" key="2">
    <source>
        <dbReference type="Proteomes" id="UP000248916"/>
    </source>
</evidence>
<comment type="caution">
    <text evidence="1">The sequence shown here is derived from an EMBL/GenBank/DDBJ whole genome shotgun (WGS) entry which is preliminary data.</text>
</comment>
<proteinExistence type="predicted"/>
<evidence type="ECO:0008006" key="3">
    <source>
        <dbReference type="Google" id="ProtNLM"/>
    </source>
</evidence>
<gene>
    <name evidence="1" type="ORF">LX81_03823</name>
</gene>
<dbReference type="EMBL" id="QKZL01000028">
    <property type="protein sequence ID" value="PZX11853.1"/>
    <property type="molecule type" value="Genomic_DNA"/>
</dbReference>
<accession>A0A2W7MWB1</accession>
<dbReference type="OrthoDB" id="7872880at2"/>
<evidence type="ECO:0000313" key="1">
    <source>
        <dbReference type="EMBL" id="PZX11853.1"/>
    </source>
</evidence>
<keyword evidence="2" id="KW-1185">Reference proteome</keyword>
<protein>
    <recommendedName>
        <fullName evidence="3">MerR-like DNA binding protein</fullName>
    </recommendedName>
</protein>